<keyword evidence="5" id="KW-1185">Reference proteome</keyword>
<sequence length="342" mass="37324">MSSQGHEAGKFSILPEESREQFRLLELPPDLLAILTSSEPQPLIFKSPRNLLGSLSEAEAVICTTNATYSIRQVNTSNSLYICQPTKADVEGDNDDTAALGLQAIAQNDFTLQPNQVKATSAVPYIRAVLPTYSSTGSYQSKDLLSRQQVFDSIPLSQAECEVSWRDLACFETQEPSGCFQPSSTAKAIAWKSVIGQAAASGVDLMAPLSRDQISILVDPNEEWPPELTRALLTSISTIEGDTLVIDAERCAVSTGLDLLAAAQQSRRTLRKAEFLAEWKDLLPEKWRGLAELEKLPRDQYSISDGDHVLLVGASTADGPVAAAETKKRKWHDKFRASKKAS</sequence>
<organism evidence="4 5">
    <name type="scientific">Recurvomyces mirabilis</name>
    <dbReference type="NCBI Taxonomy" id="574656"/>
    <lineage>
        <taxon>Eukaryota</taxon>
        <taxon>Fungi</taxon>
        <taxon>Dikarya</taxon>
        <taxon>Ascomycota</taxon>
        <taxon>Pezizomycotina</taxon>
        <taxon>Dothideomycetes</taxon>
        <taxon>Dothideomycetidae</taxon>
        <taxon>Mycosphaerellales</taxon>
        <taxon>Teratosphaeriaceae</taxon>
        <taxon>Recurvomyces</taxon>
    </lineage>
</organism>
<accession>A0AAE1C4T5</accession>
<dbReference type="GO" id="GO:0000785">
    <property type="term" value="C:chromatin"/>
    <property type="evidence" value="ECO:0007669"/>
    <property type="project" value="TreeGrafter"/>
</dbReference>
<gene>
    <name evidence="4" type="ORF">LTR78_002098</name>
</gene>
<feature type="region of interest" description="Disordered" evidence="3">
    <location>
        <begin position="322"/>
        <end position="342"/>
    </location>
</feature>
<dbReference type="PANTHER" id="PTHR13395:SF6">
    <property type="entry name" value="SISTER CHROMATID COHESION PROTEIN DCC1"/>
    <property type="match status" value="1"/>
</dbReference>
<proteinExistence type="inferred from homology"/>
<dbReference type="PANTHER" id="PTHR13395">
    <property type="entry name" value="SISTER CHROMATID COHESION PROTEIN DCC1-RELATED"/>
    <property type="match status" value="1"/>
</dbReference>
<evidence type="ECO:0000313" key="4">
    <source>
        <dbReference type="EMBL" id="KAK3678003.1"/>
    </source>
</evidence>
<keyword evidence="2" id="KW-0235">DNA replication</keyword>
<dbReference type="GO" id="GO:0006260">
    <property type="term" value="P:DNA replication"/>
    <property type="evidence" value="ECO:0007669"/>
    <property type="project" value="UniProtKB-KW"/>
</dbReference>
<dbReference type="AlphaFoldDB" id="A0AAE1C4T5"/>
<evidence type="ECO:0000256" key="1">
    <source>
        <dbReference type="ARBA" id="ARBA00007017"/>
    </source>
</evidence>
<comment type="caution">
    <text evidence="4">The sequence shown here is derived from an EMBL/GenBank/DDBJ whole genome shotgun (WGS) entry which is preliminary data.</text>
</comment>
<dbReference type="GO" id="GO:0000775">
    <property type="term" value="C:chromosome, centromeric region"/>
    <property type="evidence" value="ECO:0007669"/>
    <property type="project" value="TreeGrafter"/>
</dbReference>
<name>A0AAE1C4T5_9PEZI</name>
<feature type="compositionally biased region" description="Basic residues" evidence="3">
    <location>
        <begin position="327"/>
        <end position="342"/>
    </location>
</feature>
<dbReference type="Pfam" id="PF09724">
    <property type="entry name" value="Dcc1"/>
    <property type="match status" value="1"/>
</dbReference>
<dbReference type="GO" id="GO:0034088">
    <property type="term" value="P:maintenance of mitotic sister chromatid cohesion"/>
    <property type="evidence" value="ECO:0007669"/>
    <property type="project" value="TreeGrafter"/>
</dbReference>
<comment type="similarity">
    <text evidence="1">Belongs to the DCC1 family.</text>
</comment>
<dbReference type="GO" id="GO:0031390">
    <property type="term" value="C:Ctf18 RFC-like complex"/>
    <property type="evidence" value="ECO:0007669"/>
    <property type="project" value="InterPro"/>
</dbReference>
<evidence type="ECO:0000256" key="2">
    <source>
        <dbReference type="ARBA" id="ARBA00022705"/>
    </source>
</evidence>
<dbReference type="EMBL" id="JAUTXT010000005">
    <property type="protein sequence ID" value="KAK3678003.1"/>
    <property type="molecule type" value="Genomic_DNA"/>
</dbReference>
<dbReference type="Proteomes" id="UP001274830">
    <property type="component" value="Unassembled WGS sequence"/>
</dbReference>
<evidence type="ECO:0000313" key="5">
    <source>
        <dbReference type="Proteomes" id="UP001274830"/>
    </source>
</evidence>
<evidence type="ECO:0008006" key="6">
    <source>
        <dbReference type="Google" id="ProtNLM"/>
    </source>
</evidence>
<evidence type="ECO:0000256" key="3">
    <source>
        <dbReference type="SAM" id="MobiDB-lite"/>
    </source>
</evidence>
<dbReference type="InterPro" id="IPR019128">
    <property type="entry name" value="Dcc1"/>
</dbReference>
<reference evidence="4" key="1">
    <citation type="submission" date="2023-07" db="EMBL/GenBank/DDBJ databases">
        <title>Black Yeasts Isolated from many extreme environments.</title>
        <authorList>
            <person name="Coleine C."/>
            <person name="Stajich J.E."/>
            <person name="Selbmann L."/>
        </authorList>
    </citation>
    <scope>NUCLEOTIDE SEQUENCE</scope>
    <source>
        <strain evidence="4">CCFEE 5485</strain>
    </source>
</reference>
<protein>
    <recommendedName>
        <fullName evidence="6">Sister chromatid cohesion protein Dcc1</fullName>
    </recommendedName>
</protein>